<dbReference type="InterPro" id="IPR000276">
    <property type="entry name" value="GPCR_Rhodpsn"/>
</dbReference>
<name>A0AAN8WY61_HALRR</name>
<evidence type="ECO:0000313" key="16">
    <source>
        <dbReference type="Proteomes" id="UP001381693"/>
    </source>
</evidence>
<feature type="signal peptide" evidence="13">
    <location>
        <begin position="1"/>
        <end position="18"/>
    </location>
</feature>
<comment type="subcellular location">
    <subcellularLocation>
        <location evidence="1">Cell membrane</location>
        <topology evidence="1">Multi-pass membrane protein</topology>
    </subcellularLocation>
</comment>
<comment type="similarity">
    <text evidence="2 11">Belongs to the G-protein coupled receptor 1 family.</text>
</comment>
<evidence type="ECO:0000256" key="10">
    <source>
        <dbReference type="ARBA" id="ARBA00023224"/>
    </source>
</evidence>
<evidence type="ECO:0000256" key="5">
    <source>
        <dbReference type="ARBA" id="ARBA00022989"/>
    </source>
</evidence>
<dbReference type="PROSITE" id="PS50262">
    <property type="entry name" value="G_PROTEIN_RECEP_F1_2"/>
    <property type="match status" value="1"/>
</dbReference>
<feature type="transmembrane region" description="Helical" evidence="12">
    <location>
        <begin position="1006"/>
        <end position="1033"/>
    </location>
</feature>
<accession>A0AAN8WY61</accession>
<evidence type="ECO:0000256" key="7">
    <source>
        <dbReference type="ARBA" id="ARBA00023136"/>
    </source>
</evidence>
<dbReference type="PROSITE" id="PS00237">
    <property type="entry name" value="G_PROTEIN_RECEP_F1_1"/>
    <property type="match status" value="1"/>
</dbReference>
<keyword evidence="8 11" id="KW-0675">Receptor</keyword>
<keyword evidence="10 11" id="KW-0807">Transducer</keyword>
<evidence type="ECO:0000313" key="15">
    <source>
        <dbReference type="EMBL" id="KAK7068584.1"/>
    </source>
</evidence>
<gene>
    <name evidence="15" type="ORF">SK128_018571</name>
</gene>
<evidence type="ECO:0000256" key="3">
    <source>
        <dbReference type="ARBA" id="ARBA00022475"/>
    </source>
</evidence>
<dbReference type="SUPFAM" id="SSF81321">
    <property type="entry name" value="Family A G protein-coupled receptor-like"/>
    <property type="match status" value="1"/>
</dbReference>
<evidence type="ECO:0000256" key="12">
    <source>
        <dbReference type="SAM" id="Phobius"/>
    </source>
</evidence>
<evidence type="ECO:0000256" key="8">
    <source>
        <dbReference type="ARBA" id="ARBA00023170"/>
    </source>
</evidence>
<comment type="caution">
    <text evidence="15">The sequence shown here is derived from an EMBL/GenBank/DDBJ whole genome shotgun (WGS) entry which is preliminary data.</text>
</comment>
<dbReference type="PANTHER" id="PTHR24246:SF27">
    <property type="entry name" value="ADENOSINE RECEPTOR, ISOFORM A"/>
    <property type="match status" value="1"/>
</dbReference>
<reference evidence="15 16" key="1">
    <citation type="submission" date="2023-11" db="EMBL/GenBank/DDBJ databases">
        <title>Halocaridina rubra genome assembly.</title>
        <authorList>
            <person name="Smith C."/>
        </authorList>
    </citation>
    <scope>NUCLEOTIDE SEQUENCE [LARGE SCALE GENOMIC DNA]</scope>
    <source>
        <strain evidence="15">EP-1</strain>
        <tissue evidence="15">Whole</tissue>
    </source>
</reference>
<evidence type="ECO:0000259" key="14">
    <source>
        <dbReference type="PROSITE" id="PS50262"/>
    </source>
</evidence>
<evidence type="ECO:0000256" key="11">
    <source>
        <dbReference type="RuleBase" id="RU000688"/>
    </source>
</evidence>
<keyword evidence="7 12" id="KW-0472">Membrane</keyword>
<evidence type="ECO:0000256" key="13">
    <source>
        <dbReference type="SAM" id="SignalP"/>
    </source>
</evidence>
<evidence type="ECO:0000256" key="1">
    <source>
        <dbReference type="ARBA" id="ARBA00004651"/>
    </source>
</evidence>
<proteinExistence type="inferred from homology"/>
<evidence type="ECO:0000256" key="4">
    <source>
        <dbReference type="ARBA" id="ARBA00022692"/>
    </source>
</evidence>
<feature type="transmembrane region" description="Helical" evidence="12">
    <location>
        <begin position="1090"/>
        <end position="1112"/>
    </location>
</feature>
<feature type="chain" id="PRO_5042941010" description="G-protein coupled receptors family 1 profile domain-containing protein" evidence="13">
    <location>
        <begin position="19"/>
        <end position="1137"/>
    </location>
</feature>
<keyword evidence="9" id="KW-0325">Glycoprotein</keyword>
<evidence type="ECO:0000256" key="2">
    <source>
        <dbReference type="ARBA" id="ARBA00010663"/>
    </source>
</evidence>
<dbReference type="CDD" id="cd00637">
    <property type="entry name" value="7tm_classA_rhodopsin-like"/>
    <property type="match status" value="1"/>
</dbReference>
<dbReference type="GO" id="GO:0004930">
    <property type="term" value="F:G protein-coupled receptor activity"/>
    <property type="evidence" value="ECO:0007669"/>
    <property type="project" value="UniProtKB-KW"/>
</dbReference>
<feature type="transmembrane region" description="Helical" evidence="12">
    <location>
        <begin position="1061"/>
        <end position="1078"/>
    </location>
</feature>
<sequence>MQIHFYIWILSICSFRLSFTYEAELDKRELVTTSLYPEDDSPITKKISYCKLPSDDCVHCDSGRGSATRGYSYKENDCQELFKKFNLLGIFKNDIVDIFQFWNIKDDLLPCTIGLSTEYCLQLFQNLVKTNSVSLPYKNVFEEFKKNANISESLYFGISNITVYNSWKPLFNLHYPIMKKFSYYDCAQNIYPFPDCNRIITVDEKQITHDNHCLKRISGTNKNSFSLIVPTILWTCPGKMQNQDPEMIGRILASLSVKNRLLPSVCEILLCNALYIEKLSDRIYIVGVHLKELSEIKSCQMYSSNTQWVSNETVTFSLYIRDTITEVLFFVSQATDILSLAQPFFRCCNYYDTNNSLFFPDMYSFWQLCYGVADSCKSVSPLWTTLSLANDRYHVVMRDDIKNSRLMQWLSTLFYFGDLPTAIVNYISNLSCHYQKYNFFIKVNYCYVNSSDLNIFKQFVKVLEDRDIICDENLYYTVCHKPNISLETLSENSHHLIFIHNCSVSYPNDDKATLLVINNILNIQSENEYICQENTWVALTKVKLLIVYYYIRGAELEGKLLLNQLKYDQPAAVWLERADLGEVNLSKCQNISETRVIRRVIHRCAYYSDNVTGIVVEVIEIKKYQSLTFPFTSNKTEVNHKRLPRPRTGIEDPKSNAYLELICNMKTHQFNFLKSEVNPVSHILEKTNPDLQGQELTVLENARLVSVSMIVNDTKCIADLLDHAFSLKLFNISEPLEAILGPMGEYFDEPSCMLQLSRNYLMKYQDNFWKNMTTINKFWPTCLYNMGIIWKKGERVVVDWDYLSHTCKLKEYALLSLSFMITFITILGNMLALTIILKTELMYKRSFMIYISLAMADGLLGLVPGTLAVYDHYSLMRGTLALSHFENSSYFADDKDRMSVQPPGFQQLRFARTGYPVFSSIVMNVSIYVSLLSLALLSIERFRVLIGSKLSRSQMIVGIVFTWFLSITISILVNLRTDGWFFKGYFDPVTKLTTNLGAANTSVSSVAFYVGVVVAGVASVIVLCLTVAAIFLIHRQHVRALENQCIHDNSRKRKMNYMTRTFFYSVIMFLIACIPLSIDLYMDFSRKNPVGHFLCWWLFMAGASWNWALYCFRGPLFRLHARKIFHTRSISFQSSFV</sequence>
<feature type="domain" description="G-protein coupled receptors family 1 profile" evidence="14">
    <location>
        <begin position="828"/>
        <end position="1110"/>
    </location>
</feature>
<keyword evidence="5 12" id="KW-1133">Transmembrane helix</keyword>
<keyword evidence="13" id="KW-0732">Signal</keyword>
<feature type="transmembrane region" description="Helical" evidence="12">
    <location>
        <begin position="956"/>
        <end position="975"/>
    </location>
</feature>
<feature type="transmembrane region" description="Helical" evidence="12">
    <location>
        <begin position="849"/>
        <end position="870"/>
    </location>
</feature>
<dbReference type="PRINTS" id="PR00237">
    <property type="entry name" value="GPCRRHODOPSN"/>
</dbReference>
<evidence type="ECO:0000256" key="9">
    <source>
        <dbReference type="ARBA" id="ARBA00023180"/>
    </source>
</evidence>
<dbReference type="AlphaFoldDB" id="A0AAN8WY61"/>
<dbReference type="Proteomes" id="UP001381693">
    <property type="component" value="Unassembled WGS sequence"/>
</dbReference>
<keyword evidence="4 11" id="KW-0812">Transmembrane</keyword>
<keyword evidence="16" id="KW-1185">Reference proteome</keyword>
<feature type="transmembrane region" description="Helical" evidence="12">
    <location>
        <begin position="915"/>
        <end position="936"/>
    </location>
</feature>
<dbReference type="EMBL" id="JAXCGZ010017188">
    <property type="protein sequence ID" value="KAK7068584.1"/>
    <property type="molecule type" value="Genomic_DNA"/>
</dbReference>
<protein>
    <recommendedName>
        <fullName evidence="14">G-protein coupled receptors family 1 profile domain-containing protein</fullName>
    </recommendedName>
</protein>
<dbReference type="GO" id="GO:0005886">
    <property type="term" value="C:plasma membrane"/>
    <property type="evidence" value="ECO:0007669"/>
    <property type="project" value="UniProtKB-SubCell"/>
</dbReference>
<keyword evidence="3" id="KW-1003">Cell membrane</keyword>
<dbReference type="InterPro" id="IPR017452">
    <property type="entry name" value="GPCR_Rhodpsn_7TM"/>
</dbReference>
<organism evidence="15 16">
    <name type="scientific">Halocaridina rubra</name>
    <name type="common">Hawaiian red shrimp</name>
    <dbReference type="NCBI Taxonomy" id="373956"/>
    <lineage>
        <taxon>Eukaryota</taxon>
        <taxon>Metazoa</taxon>
        <taxon>Ecdysozoa</taxon>
        <taxon>Arthropoda</taxon>
        <taxon>Crustacea</taxon>
        <taxon>Multicrustacea</taxon>
        <taxon>Malacostraca</taxon>
        <taxon>Eumalacostraca</taxon>
        <taxon>Eucarida</taxon>
        <taxon>Decapoda</taxon>
        <taxon>Pleocyemata</taxon>
        <taxon>Caridea</taxon>
        <taxon>Atyoidea</taxon>
        <taxon>Atyidae</taxon>
        <taxon>Halocaridina</taxon>
    </lineage>
</organism>
<feature type="transmembrane region" description="Helical" evidence="12">
    <location>
        <begin position="812"/>
        <end position="837"/>
    </location>
</feature>
<keyword evidence="6 11" id="KW-0297">G-protein coupled receptor</keyword>
<evidence type="ECO:0000256" key="6">
    <source>
        <dbReference type="ARBA" id="ARBA00023040"/>
    </source>
</evidence>
<dbReference type="Gene3D" id="1.20.1070.10">
    <property type="entry name" value="Rhodopsin 7-helix transmembrane proteins"/>
    <property type="match status" value="1"/>
</dbReference>
<dbReference type="PANTHER" id="PTHR24246">
    <property type="entry name" value="OLFACTORY RECEPTOR AND ADENOSINE RECEPTOR"/>
    <property type="match status" value="1"/>
</dbReference>